<dbReference type="AlphaFoldDB" id="A0A4Y7I7G2"/>
<accession>A0A4Y7I7G2</accession>
<protein>
    <submittedName>
        <fullName evidence="1">Uncharacterized protein</fullName>
    </submittedName>
</protein>
<dbReference type="Proteomes" id="UP000316621">
    <property type="component" value="Chromosome 1"/>
</dbReference>
<evidence type="ECO:0000313" key="2">
    <source>
        <dbReference type="Proteomes" id="UP000316621"/>
    </source>
</evidence>
<dbReference type="EMBL" id="CM010715">
    <property type="protein sequence ID" value="RZC43375.1"/>
    <property type="molecule type" value="Genomic_DNA"/>
</dbReference>
<proteinExistence type="predicted"/>
<evidence type="ECO:0000313" key="1">
    <source>
        <dbReference type="EMBL" id="RZC43375.1"/>
    </source>
</evidence>
<keyword evidence="2" id="KW-1185">Reference proteome</keyword>
<sequence length="111" mass="12935">MHRHDDNNYSTQMIMKNCNQSFSKCQAPMMIKNCNQWCKNCNQWCSECQSSELIFTGQHYPVNNKFFDRPVRVLSRPWLVNSTQSTVNIALGLSTGLYESRRIKNVAKILL</sequence>
<dbReference type="Gramene" id="RZC43375">
    <property type="protein sequence ID" value="RZC43375"/>
    <property type="gene ID" value="C5167_036326"/>
</dbReference>
<gene>
    <name evidence="1" type="ORF">C5167_036326</name>
</gene>
<reference evidence="1 2" key="1">
    <citation type="journal article" date="2018" name="Science">
        <title>The opium poppy genome and morphinan production.</title>
        <authorList>
            <person name="Guo L."/>
            <person name="Winzer T."/>
            <person name="Yang X."/>
            <person name="Li Y."/>
            <person name="Ning Z."/>
            <person name="He Z."/>
            <person name="Teodor R."/>
            <person name="Lu Y."/>
            <person name="Bowser T.A."/>
            <person name="Graham I.A."/>
            <person name="Ye K."/>
        </authorList>
    </citation>
    <scope>NUCLEOTIDE SEQUENCE [LARGE SCALE GENOMIC DNA]</scope>
    <source>
        <strain evidence="2">cv. HN1</strain>
        <tissue evidence="1">Leaves</tissue>
    </source>
</reference>
<organism evidence="1 2">
    <name type="scientific">Papaver somniferum</name>
    <name type="common">Opium poppy</name>
    <dbReference type="NCBI Taxonomy" id="3469"/>
    <lineage>
        <taxon>Eukaryota</taxon>
        <taxon>Viridiplantae</taxon>
        <taxon>Streptophyta</taxon>
        <taxon>Embryophyta</taxon>
        <taxon>Tracheophyta</taxon>
        <taxon>Spermatophyta</taxon>
        <taxon>Magnoliopsida</taxon>
        <taxon>Ranunculales</taxon>
        <taxon>Papaveraceae</taxon>
        <taxon>Papaveroideae</taxon>
        <taxon>Papaver</taxon>
    </lineage>
</organism>
<name>A0A4Y7I7G2_PAPSO</name>